<evidence type="ECO:0000256" key="16">
    <source>
        <dbReference type="ARBA" id="ARBA00049551"/>
    </source>
</evidence>
<gene>
    <name evidence="20" type="primary">nad4</name>
</gene>
<dbReference type="GO" id="GO:0003954">
    <property type="term" value="F:NADH dehydrogenase activity"/>
    <property type="evidence" value="ECO:0007669"/>
    <property type="project" value="TreeGrafter"/>
</dbReference>
<feature type="transmembrane region" description="Helical" evidence="17">
    <location>
        <begin position="55"/>
        <end position="74"/>
    </location>
</feature>
<feature type="transmembrane region" description="Helical" evidence="17">
    <location>
        <begin position="326"/>
        <end position="346"/>
    </location>
</feature>
<evidence type="ECO:0000256" key="10">
    <source>
        <dbReference type="ARBA" id="ARBA00022982"/>
    </source>
</evidence>
<dbReference type="AlphaFoldDB" id="A0A0S2M740"/>
<keyword evidence="10 17" id="KW-0249">Electron transport</keyword>
<dbReference type="InterPro" id="IPR003918">
    <property type="entry name" value="NADH_UbQ_OxRdtase"/>
</dbReference>
<feature type="domain" description="NADH:quinone oxidoreductase/Mrp antiporter transmembrane" evidence="18">
    <location>
        <begin position="105"/>
        <end position="387"/>
    </location>
</feature>
<evidence type="ECO:0000256" key="4">
    <source>
        <dbReference type="ARBA" id="ARBA00012944"/>
    </source>
</evidence>
<dbReference type="EC" id="7.1.1.2" evidence="4 17"/>
<evidence type="ECO:0000259" key="18">
    <source>
        <dbReference type="Pfam" id="PF00361"/>
    </source>
</evidence>
<dbReference type="GO" id="GO:0031966">
    <property type="term" value="C:mitochondrial membrane"/>
    <property type="evidence" value="ECO:0007669"/>
    <property type="project" value="UniProtKB-SubCell"/>
</dbReference>
<dbReference type="GO" id="GO:0015990">
    <property type="term" value="P:electron transport coupled proton transport"/>
    <property type="evidence" value="ECO:0007669"/>
    <property type="project" value="TreeGrafter"/>
</dbReference>
<dbReference type="GO" id="GO:0008137">
    <property type="term" value="F:NADH dehydrogenase (ubiquinone) activity"/>
    <property type="evidence" value="ECO:0007669"/>
    <property type="project" value="UniProtKB-UniRule"/>
</dbReference>
<feature type="transmembrane region" description="Helical" evidence="17">
    <location>
        <begin position="419"/>
        <end position="441"/>
    </location>
</feature>
<evidence type="ECO:0000256" key="13">
    <source>
        <dbReference type="ARBA" id="ARBA00023075"/>
    </source>
</evidence>
<keyword evidence="6 17" id="KW-0813">Transport</keyword>
<dbReference type="PRINTS" id="PR01437">
    <property type="entry name" value="NUOXDRDTASE4"/>
</dbReference>
<comment type="similarity">
    <text evidence="3 17">Belongs to the complex I subunit 4 family.</text>
</comment>
<feature type="transmembrane region" description="Helical" evidence="17">
    <location>
        <begin position="213"/>
        <end position="233"/>
    </location>
</feature>
<dbReference type="GO" id="GO:0048039">
    <property type="term" value="F:ubiquinone binding"/>
    <property type="evidence" value="ECO:0007669"/>
    <property type="project" value="TreeGrafter"/>
</dbReference>
<comment type="function">
    <text evidence="1">Core subunit of the mitochondrial membrane respiratory chain NADH dehydrogenase (Complex I) that is believed to belong to the minimal assembly required for catalysis. Complex I functions in the transfer of electrons from NADH to the respiratory chain. The immediate electron acceptor for the enzyme is believed to be ubiquinone.</text>
</comment>
<reference evidence="20" key="1">
    <citation type="submission" date="2015-09" db="EMBL/GenBank/DDBJ databases">
        <title>Staphyliniformia phylogenetics from de novo mitogenomic assemblies.</title>
        <authorList>
            <person name="Favreau E.A."/>
            <person name="Linard B."/>
            <person name="Vogler A.P."/>
        </authorList>
    </citation>
    <scope>NUCLEOTIDE SEQUENCE</scope>
</reference>
<keyword evidence="13 17" id="KW-0830">Ubiquinone</keyword>
<feature type="transmembrane region" description="Helical" evidence="17">
    <location>
        <begin position="239"/>
        <end position="263"/>
    </location>
</feature>
<evidence type="ECO:0000256" key="12">
    <source>
        <dbReference type="ARBA" id="ARBA00023027"/>
    </source>
</evidence>
<feature type="transmembrane region" description="Helical" evidence="17">
    <location>
        <begin position="298"/>
        <end position="319"/>
    </location>
</feature>
<dbReference type="InterPro" id="IPR000260">
    <property type="entry name" value="NADH4_N"/>
</dbReference>
<keyword evidence="9" id="KW-1278">Translocase</keyword>
<dbReference type="EMBL" id="KT780644">
    <property type="protein sequence ID" value="ALO70519.1"/>
    <property type="molecule type" value="Genomic_DNA"/>
</dbReference>
<feature type="transmembrane region" description="Helical" evidence="17">
    <location>
        <begin position="83"/>
        <end position="103"/>
    </location>
</feature>
<evidence type="ECO:0000256" key="8">
    <source>
        <dbReference type="ARBA" id="ARBA00022692"/>
    </source>
</evidence>
<proteinExistence type="inferred from homology"/>
<comment type="function">
    <text evidence="17">Core subunit of the mitochondrial membrane respiratory chain NADH dehydrogenase (Complex I) which catalyzes electron transfer from NADH through the respiratory chain, using ubiquinone as an electron acceptor. Essential for the catalytic activity and assembly of complex I.</text>
</comment>
<keyword evidence="14 17" id="KW-0496">Mitochondrion</keyword>
<evidence type="ECO:0000256" key="14">
    <source>
        <dbReference type="ARBA" id="ARBA00023128"/>
    </source>
</evidence>
<evidence type="ECO:0000256" key="5">
    <source>
        <dbReference type="ARBA" id="ARBA00021006"/>
    </source>
</evidence>
<dbReference type="PANTHER" id="PTHR43507:SF20">
    <property type="entry name" value="NADH-UBIQUINONE OXIDOREDUCTASE CHAIN 4"/>
    <property type="match status" value="1"/>
</dbReference>
<evidence type="ECO:0000313" key="20">
    <source>
        <dbReference type="EMBL" id="ALO70519.1"/>
    </source>
</evidence>
<feature type="transmembrane region" description="Helical" evidence="17">
    <location>
        <begin position="375"/>
        <end position="398"/>
    </location>
</feature>
<evidence type="ECO:0000256" key="9">
    <source>
        <dbReference type="ARBA" id="ARBA00022967"/>
    </source>
</evidence>
<keyword evidence="7 17" id="KW-0679">Respiratory chain</keyword>
<evidence type="ECO:0000256" key="17">
    <source>
        <dbReference type="RuleBase" id="RU003297"/>
    </source>
</evidence>
<evidence type="ECO:0000256" key="7">
    <source>
        <dbReference type="ARBA" id="ARBA00022660"/>
    </source>
</evidence>
<evidence type="ECO:0000256" key="1">
    <source>
        <dbReference type="ARBA" id="ARBA00003257"/>
    </source>
</evidence>
<comment type="subcellular location">
    <subcellularLocation>
        <location evidence="2 17">Mitochondrion membrane</location>
        <topology evidence="2 17">Multi-pass membrane protein</topology>
    </subcellularLocation>
</comment>
<evidence type="ECO:0000256" key="2">
    <source>
        <dbReference type="ARBA" id="ARBA00004225"/>
    </source>
</evidence>
<keyword evidence="11 17" id="KW-1133">Transmembrane helix</keyword>
<dbReference type="PANTHER" id="PTHR43507">
    <property type="entry name" value="NADH-UBIQUINONE OXIDOREDUCTASE CHAIN 4"/>
    <property type="match status" value="1"/>
</dbReference>
<feature type="transmembrane region" description="Helical" evidence="17">
    <location>
        <begin position="21"/>
        <end position="39"/>
    </location>
</feature>
<dbReference type="InterPro" id="IPR001750">
    <property type="entry name" value="ND/Mrp_TM"/>
</dbReference>
<name>A0A0S2M740_9COLE</name>
<feature type="transmembrane region" description="Helical" evidence="17">
    <location>
        <begin position="179"/>
        <end position="201"/>
    </location>
</feature>
<sequence length="446" mass="52286">MMKVLFLMLFLIPLSFLNMYMYMYISFFVLFFMFFIMYINMDMVSMISYNYGLDMLSYMMILLSIWICGLMILASQNIYFSKYFFNFFLFTLVLMMISLYLTFCSLNLFLFYLFFEISLIPMLVFIMGWGYQPERLQAGIYLMFYTLVVSFPMMLSLFYCMMKFNSLMFFNFMMFDNLLFFFLMNMVFMVKIPMYLVHLWLPKAHVEAPISGSMILAGVMLKLGGYGIIRLMFMFVNIIYFSSIFIISLSMVGGLIVSLICLRQTDLKSLVAYSSVAHMGLVLSGLMTLNYLGLYGSFIMMLAHGLCSSGLFCLVNICYERIMSRSLYLIKGLINLFPNLSLWWFLLCSSNMAAPPSMNLLGEILLINSIVSWNYLTIFFLIFLSFFSACYSLFLYSYSQHGKFSLSMYSFSFINIREYLLVFLHWVPLNLFVLKFDLLLLCLNSL</sequence>
<dbReference type="Pfam" id="PF01059">
    <property type="entry name" value="Oxidored_q5_N"/>
    <property type="match status" value="1"/>
</dbReference>
<protein>
    <recommendedName>
        <fullName evidence="5 17">NADH-ubiquinone oxidoreductase chain 4</fullName>
        <ecNumber evidence="4 17">7.1.1.2</ecNumber>
    </recommendedName>
</protein>
<comment type="catalytic activity">
    <reaction evidence="16 17">
        <text>a ubiquinone + NADH + 5 H(+)(in) = a ubiquinol + NAD(+) + 4 H(+)(out)</text>
        <dbReference type="Rhea" id="RHEA:29091"/>
        <dbReference type="Rhea" id="RHEA-COMP:9565"/>
        <dbReference type="Rhea" id="RHEA-COMP:9566"/>
        <dbReference type="ChEBI" id="CHEBI:15378"/>
        <dbReference type="ChEBI" id="CHEBI:16389"/>
        <dbReference type="ChEBI" id="CHEBI:17976"/>
        <dbReference type="ChEBI" id="CHEBI:57540"/>
        <dbReference type="ChEBI" id="CHEBI:57945"/>
        <dbReference type="EC" id="7.1.1.2"/>
    </reaction>
</comment>
<accession>A0A0S2M740</accession>
<evidence type="ECO:0000259" key="19">
    <source>
        <dbReference type="Pfam" id="PF01059"/>
    </source>
</evidence>
<evidence type="ECO:0000256" key="15">
    <source>
        <dbReference type="ARBA" id="ARBA00023136"/>
    </source>
</evidence>
<keyword evidence="15 17" id="KW-0472">Membrane</keyword>
<organism evidence="20">
    <name type="scientific">Diartiger fossulatus</name>
    <dbReference type="NCBI Taxonomy" id="1535458"/>
    <lineage>
        <taxon>Eukaryota</taxon>
        <taxon>Metazoa</taxon>
        <taxon>Ecdysozoa</taxon>
        <taxon>Arthropoda</taxon>
        <taxon>Hexapoda</taxon>
        <taxon>Insecta</taxon>
        <taxon>Pterygota</taxon>
        <taxon>Neoptera</taxon>
        <taxon>Endopterygota</taxon>
        <taxon>Coleoptera</taxon>
        <taxon>Polyphaga</taxon>
        <taxon>Staphyliniformia</taxon>
        <taxon>Staphylinidae</taxon>
        <taxon>Omaliinae group</taxon>
        <taxon>Pselaphinae</taxon>
        <taxon>Diartiger</taxon>
    </lineage>
</organism>
<feature type="transmembrane region" description="Helical" evidence="17">
    <location>
        <begin position="109"/>
        <end position="131"/>
    </location>
</feature>
<keyword evidence="12 17" id="KW-0520">NAD</keyword>
<feature type="transmembrane region" description="Helical" evidence="17">
    <location>
        <begin position="138"/>
        <end position="159"/>
    </location>
</feature>
<evidence type="ECO:0000256" key="11">
    <source>
        <dbReference type="ARBA" id="ARBA00022989"/>
    </source>
</evidence>
<evidence type="ECO:0000256" key="3">
    <source>
        <dbReference type="ARBA" id="ARBA00009025"/>
    </source>
</evidence>
<geneLocation type="mitochondrion" evidence="20"/>
<dbReference type="Pfam" id="PF00361">
    <property type="entry name" value="Proton_antipo_M"/>
    <property type="match status" value="1"/>
</dbReference>
<keyword evidence="8 17" id="KW-0812">Transmembrane</keyword>
<feature type="domain" description="NADH:ubiquinone oxidoreductase chain 4 N-terminal" evidence="19">
    <location>
        <begin position="1"/>
        <end position="102"/>
    </location>
</feature>
<dbReference type="GO" id="GO:0042773">
    <property type="term" value="P:ATP synthesis coupled electron transport"/>
    <property type="evidence" value="ECO:0007669"/>
    <property type="project" value="InterPro"/>
</dbReference>
<evidence type="ECO:0000256" key="6">
    <source>
        <dbReference type="ARBA" id="ARBA00022448"/>
    </source>
</evidence>